<dbReference type="SUPFAM" id="SSF55729">
    <property type="entry name" value="Acyl-CoA N-acyltransferases (Nat)"/>
    <property type="match status" value="1"/>
</dbReference>
<dbReference type="AlphaFoldDB" id="A0A5C1QEV1"/>
<protein>
    <submittedName>
        <fullName evidence="1">GNAT family N-acetyltransferase</fullName>
    </submittedName>
</protein>
<name>A0A5C1QEV1_9SPIO</name>
<dbReference type="PANTHER" id="PTHR31143:SF2">
    <property type="entry name" value="FR47-LIKE DOMAIN-CONTAINING PROTEIN-RELATED"/>
    <property type="match status" value="1"/>
</dbReference>
<dbReference type="GO" id="GO:0016740">
    <property type="term" value="F:transferase activity"/>
    <property type="evidence" value="ECO:0007669"/>
    <property type="project" value="UniProtKB-KW"/>
</dbReference>
<evidence type="ECO:0000313" key="1">
    <source>
        <dbReference type="EMBL" id="QEN04752.1"/>
    </source>
</evidence>
<reference evidence="1 2" key="2">
    <citation type="submission" date="2019-09" db="EMBL/GenBank/DDBJ databases">
        <title>Complete Genome Sequence and Methylome Analysis of free living Spirochaetas.</title>
        <authorList>
            <person name="Leshcheva N."/>
            <person name="Mikheeva N."/>
        </authorList>
    </citation>
    <scope>NUCLEOTIDE SEQUENCE [LARGE SCALE GENOMIC DNA]</scope>
    <source>
        <strain evidence="1 2">P</strain>
    </source>
</reference>
<proteinExistence type="predicted"/>
<dbReference type="InterPro" id="IPR016181">
    <property type="entry name" value="Acyl_CoA_acyltransferase"/>
</dbReference>
<dbReference type="InterPro" id="IPR027365">
    <property type="entry name" value="GNAT_acetyltra_YdfB-like"/>
</dbReference>
<reference evidence="1 2" key="1">
    <citation type="submission" date="2019-02" db="EMBL/GenBank/DDBJ databases">
        <authorList>
            <person name="Fomenkov A."/>
            <person name="Dubinina G."/>
            <person name="Grabovich M."/>
            <person name="Vincze T."/>
            <person name="Roberts R.J."/>
        </authorList>
    </citation>
    <scope>NUCLEOTIDE SEQUENCE [LARGE SCALE GENOMIC DNA]</scope>
    <source>
        <strain evidence="1 2">P</strain>
    </source>
</reference>
<dbReference type="KEGG" id="sper:EW093_08545"/>
<organism evidence="1 2">
    <name type="scientific">Thiospirochaeta perfilievii</name>
    <dbReference type="NCBI Taxonomy" id="252967"/>
    <lineage>
        <taxon>Bacteria</taxon>
        <taxon>Pseudomonadati</taxon>
        <taxon>Spirochaetota</taxon>
        <taxon>Spirochaetia</taxon>
        <taxon>Spirochaetales</taxon>
        <taxon>Spirochaetaceae</taxon>
        <taxon>Thiospirochaeta</taxon>
    </lineage>
</organism>
<dbReference type="OrthoDB" id="1120671at2"/>
<gene>
    <name evidence="1" type="ORF">EW093_08545</name>
</gene>
<keyword evidence="2" id="KW-1185">Reference proteome</keyword>
<dbReference type="EMBL" id="CP035807">
    <property type="protein sequence ID" value="QEN04752.1"/>
    <property type="molecule type" value="Genomic_DNA"/>
</dbReference>
<sequence length="100" mass="11252">MTDNICSTSLRSSTNQPLCGSISVFASEKEREVGIKTFQGFQKKGLAYVTACAYIEECLKYNFIPVWSCFSENEVSIRLAEKLGYKIEAHHPIYFAEIGN</sequence>
<evidence type="ECO:0000313" key="2">
    <source>
        <dbReference type="Proteomes" id="UP000323824"/>
    </source>
</evidence>
<keyword evidence="1" id="KW-0808">Transferase</keyword>
<accession>A0A5C1QEV1</accession>
<dbReference type="Pfam" id="PF12746">
    <property type="entry name" value="GNAT_acetyltran"/>
    <property type="match status" value="1"/>
</dbReference>
<dbReference type="PANTHER" id="PTHR31143">
    <property type="match status" value="1"/>
</dbReference>
<dbReference type="Gene3D" id="3.40.630.30">
    <property type="match status" value="1"/>
</dbReference>
<dbReference type="Proteomes" id="UP000323824">
    <property type="component" value="Chromosome"/>
</dbReference>